<dbReference type="InterPro" id="IPR050833">
    <property type="entry name" value="Poly_Biosynth_Transport"/>
</dbReference>
<feature type="transmembrane region" description="Helical" evidence="7">
    <location>
        <begin position="374"/>
        <end position="390"/>
    </location>
</feature>
<keyword evidence="3" id="KW-1003">Cell membrane</keyword>
<dbReference type="OrthoDB" id="7605542at2"/>
<feature type="transmembrane region" description="Helical" evidence="7">
    <location>
        <begin position="21"/>
        <end position="42"/>
    </location>
</feature>
<dbReference type="GO" id="GO:0005886">
    <property type="term" value="C:plasma membrane"/>
    <property type="evidence" value="ECO:0007669"/>
    <property type="project" value="UniProtKB-SubCell"/>
</dbReference>
<feature type="transmembrane region" description="Helical" evidence="7">
    <location>
        <begin position="88"/>
        <end position="112"/>
    </location>
</feature>
<feature type="transmembrane region" description="Helical" evidence="7">
    <location>
        <begin position="163"/>
        <end position="181"/>
    </location>
</feature>
<keyword evidence="5 7" id="KW-1133">Transmembrane helix</keyword>
<evidence type="ECO:0000256" key="3">
    <source>
        <dbReference type="ARBA" id="ARBA00022475"/>
    </source>
</evidence>
<accession>A0A516IU49</accession>
<evidence type="ECO:0000256" key="5">
    <source>
        <dbReference type="ARBA" id="ARBA00022989"/>
    </source>
</evidence>
<dbReference type="PANTHER" id="PTHR30250:SF10">
    <property type="entry name" value="LIPOPOLYSACCHARIDE BIOSYNTHESIS PROTEIN WZXC"/>
    <property type="match status" value="1"/>
</dbReference>
<feature type="transmembrane region" description="Helical" evidence="7">
    <location>
        <begin position="54"/>
        <end position="76"/>
    </location>
</feature>
<dbReference type="AlphaFoldDB" id="A0A516IU49"/>
<evidence type="ECO:0000313" key="8">
    <source>
        <dbReference type="EMBL" id="QDP20438.1"/>
    </source>
</evidence>
<proteinExistence type="inferred from homology"/>
<protein>
    <submittedName>
        <fullName evidence="8">Oligosaccharide flippase family protein</fullName>
    </submittedName>
</protein>
<name>A0A516IU49_9SPHN</name>
<dbReference type="KEGG" id="sxa:FMM02_11020"/>
<feature type="transmembrane region" description="Helical" evidence="7">
    <location>
        <begin position="396"/>
        <end position="417"/>
    </location>
</feature>
<evidence type="ECO:0000256" key="6">
    <source>
        <dbReference type="ARBA" id="ARBA00023136"/>
    </source>
</evidence>
<reference evidence="8 9" key="1">
    <citation type="submission" date="2019-07" db="EMBL/GenBank/DDBJ databases">
        <title>Sphingomonas AE3 Genome sequencing and assembly.</title>
        <authorList>
            <person name="Kim H."/>
        </authorList>
    </citation>
    <scope>NUCLEOTIDE SEQUENCE [LARGE SCALE GENOMIC DNA]</scope>
    <source>
        <strain evidence="8 9">AE3</strain>
    </source>
</reference>
<keyword evidence="4 7" id="KW-0812">Transmembrane</keyword>
<gene>
    <name evidence="8" type="ORF">FMM02_11020</name>
</gene>
<organism evidence="8 9">
    <name type="scientific">Sphingomonas xanthus</name>
    <dbReference type="NCBI Taxonomy" id="2594473"/>
    <lineage>
        <taxon>Bacteria</taxon>
        <taxon>Pseudomonadati</taxon>
        <taxon>Pseudomonadota</taxon>
        <taxon>Alphaproteobacteria</taxon>
        <taxon>Sphingomonadales</taxon>
        <taxon>Sphingomonadaceae</taxon>
        <taxon>Sphingomonas</taxon>
    </lineage>
</organism>
<dbReference type="EMBL" id="CP041659">
    <property type="protein sequence ID" value="QDP20438.1"/>
    <property type="molecule type" value="Genomic_DNA"/>
</dbReference>
<sequence>MRLTSVGQFKALFRSRFVKNVALLGGATLIGRGVALMSLPLITRLYSPIDLSGLAVFTAIVSGLAVIVCLRFDVMIVVPESDKTGANLLALSLLSTVTLSVLSIPVMMLFLSQGWIDIPRVSGGMAWLVALGLFLSGCYASLQSWTTRRSRFVDVSITRVSQSIFGAAATVGSGLIGWVPHGLYAGRIVNMGGGSWSLIKGVAKHDRPIFRDLSYHSMSRTAAAYFNAARLSSTEALLNTGSQQASIILLAVTTGPAELGHFFVAQMVMFIPLRLLGSSISQVFLPLASRAQTQDELRRLFARTAWGLITTAVLICVPIALIAPFTFGVIFGAEWMDAGRLVVWMLPWSAFQLISYPLSAVMHVSMRQGTHARLSAAGACLRIGAVVLVGNHLPNFAIEAFCIANAIFYILSTIVYYNNISSFKSIKN</sequence>
<dbReference type="Proteomes" id="UP000321857">
    <property type="component" value="Chromosome"/>
</dbReference>
<evidence type="ECO:0000256" key="1">
    <source>
        <dbReference type="ARBA" id="ARBA00004651"/>
    </source>
</evidence>
<comment type="similarity">
    <text evidence="2">Belongs to the polysaccharide synthase family.</text>
</comment>
<evidence type="ECO:0000313" key="9">
    <source>
        <dbReference type="Proteomes" id="UP000321857"/>
    </source>
</evidence>
<dbReference type="Pfam" id="PF13440">
    <property type="entry name" value="Polysacc_synt_3"/>
    <property type="match status" value="1"/>
</dbReference>
<evidence type="ECO:0000256" key="4">
    <source>
        <dbReference type="ARBA" id="ARBA00022692"/>
    </source>
</evidence>
<evidence type="ECO:0000256" key="7">
    <source>
        <dbReference type="SAM" id="Phobius"/>
    </source>
</evidence>
<feature type="transmembrane region" description="Helical" evidence="7">
    <location>
        <begin position="342"/>
        <end position="362"/>
    </location>
</feature>
<keyword evidence="6 7" id="KW-0472">Membrane</keyword>
<dbReference type="RefSeq" id="WP_147494886.1">
    <property type="nucleotide sequence ID" value="NZ_CP041659.1"/>
</dbReference>
<keyword evidence="9" id="KW-1185">Reference proteome</keyword>
<comment type="subcellular location">
    <subcellularLocation>
        <location evidence="1">Cell membrane</location>
        <topology evidence="1">Multi-pass membrane protein</topology>
    </subcellularLocation>
</comment>
<dbReference type="PANTHER" id="PTHR30250">
    <property type="entry name" value="PST FAMILY PREDICTED COLANIC ACID TRANSPORTER"/>
    <property type="match status" value="1"/>
</dbReference>
<feature type="transmembrane region" description="Helical" evidence="7">
    <location>
        <begin position="124"/>
        <end position="142"/>
    </location>
</feature>
<evidence type="ECO:0000256" key="2">
    <source>
        <dbReference type="ARBA" id="ARBA00007430"/>
    </source>
</evidence>
<feature type="transmembrane region" description="Helical" evidence="7">
    <location>
        <begin position="263"/>
        <end position="285"/>
    </location>
</feature>
<feature type="transmembrane region" description="Helical" evidence="7">
    <location>
        <begin position="306"/>
        <end position="330"/>
    </location>
</feature>